<accession>A0AAV2PP37</accession>
<organism evidence="1 2">
    <name type="scientific">Meganyctiphanes norvegica</name>
    <name type="common">Northern krill</name>
    <name type="synonym">Thysanopoda norvegica</name>
    <dbReference type="NCBI Taxonomy" id="48144"/>
    <lineage>
        <taxon>Eukaryota</taxon>
        <taxon>Metazoa</taxon>
        <taxon>Ecdysozoa</taxon>
        <taxon>Arthropoda</taxon>
        <taxon>Crustacea</taxon>
        <taxon>Multicrustacea</taxon>
        <taxon>Malacostraca</taxon>
        <taxon>Eumalacostraca</taxon>
        <taxon>Eucarida</taxon>
        <taxon>Euphausiacea</taxon>
        <taxon>Euphausiidae</taxon>
        <taxon>Meganyctiphanes</taxon>
    </lineage>
</organism>
<reference evidence="1 2" key="1">
    <citation type="submission" date="2024-05" db="EMBL/GenBank/DDBJ databases">
        <authorList>
            <person name="Wallberg A."/>
        </authorList>
    </citation>
    <scope>NUCLEOTIDE SEQUENCE [LARGE SCALE GENOMIC DNA]</scope>
</reference>
<gene>
    <name evidence="1" type="ORF">MNOR_LOCUS2847</name>
</gene>
<keyword evidence="2" id="KW-1185">Reference proteome</keyword>
<comment type="caution">
    <text evidence="1">The sequence shown here is derived from an EMBL/GenBank/DDBJ whole genome shotgun (WGS) entry which is preliminary data.</text>
</comment>
<evidence type="ECO:0008006" key="3">
    <source>
        <dbReference type="Google" id="ProtNLM"/>
    </source>
</evidence>
<feature type="non-terminal residue" evidence="1">
    <location>
        <position position="1"/>
    </location>
</feature>
<dbReference type="Proteomes" id="UP001497623">
    <property type="component" value="Unassembled WGS sequence"/>
</dbReference>
<evidence type="ECO:0000313" key="1">
    <source>
        <dbReference type="EMBL" id="CAL4062790.1"/>
    </source>
</evidence>
<dbReference type="AlphaFoldDB" id="A0AAV2PP37"/>
<sequence length="130" mass="15435">EVADHITKGWEFTEDAEWPYISYLNVSESIPEDTGLYQCEYQNQPNIYDSTYVYVNGKKIIDEDKKVYFIDIHLSLNQAMDQSINLSMYMWVVMELVKKKPYRFQLPDRLSELKSNFLEFLKKIDSGINE</sequence>
<protein>
    <recommendedName>
        <fullName evidence="3">Ig-like domain-containing protein</fullName>
    </recommendedName>
</protein>
<proteinExistence type="predicted"/>
<evidence type="ECO:0000313" key="2">
    <source>
        <dbReference type="Proteomes" id="UP001497623"/>
    </source>
</evidence>
<dbReference type="EMBL" id="CAXKWB010000915">
    <property type="protein sequence ID" value="CAL4062790.1"/>
    <property type="molecule type" value="Genomic_DNA"/>
</dbReference>
<name>A0AAV2PP37_MEGNR</name>